<organism evidence="1 2">
    <name type="scientific">Sesamum alatum</name>
    <dbReference type="NCBI Taxonomy" id="300844"/>
    <lineage>
        <taxon>Eukaryota</taxon>
        <taxon>Viridiplantae</taxon>
        <taxon>Streptophyta</taxon>
        <taxon>Embryophyta</taxon>
        <taxon>Tracheophyta</taxon>
        <taxon>Spermatophyta</taxon>
        <taxon>Magnoliopsida</taxon>
        <taxon>eudicotyledons</taxon>
        <taxon>Gunneridae</taxon>
        <taxon>Pentapetalae</taxon>
        <taxon>asterids</taxon>
        <taxon>lamiids</taxon>
        <taxon>Lamiales</taxon>
        <taxon>Pedaliaceae</taxon>
        <taxon>Sesamum</taxon>
    </lineage>
</organism>
<gene>
    <name evidence="1" type="ORF">Salat_1139900</name>
</gene>
<dbReference type="Proteomes" id="UP001293254">
    <property type="component" value="Unassembled WGS sequence"/>
</dbReference>
<dbReference type="AlphaFoldDB" id="A0AAE2CN80"/>
<evidence type="ECO:0000313" key="2">
    <source>
        <dbReference type="Proteomes" id="UP001293254"/>
    </source>
</evidence>
<accession>A0AAE2CN80</accession>
<sequence>MLVRQAVVPTCPKAVGMVLQLGRQVGLASWSVMIGRVGRVSVCWVGHCLSLSVWCMTMACTSRFAAHVVQIWCGQLLALAKELWTWLDAVRAGSIRRADGRMLLTQPRLVHDSLADGWQARAQGNDKCTRARLLLEAVVPDGYQEQLWNGSRFLTGS</sequence>
<evidence type="ECO:0000313" key="1">
    <source>
        <dbReference type="EMBL" id="KAK4428403.1"/>
    </source>
</evidence>
<dbReference type="EMBL" id="JACGWO010000004">
    <property type="protein sequence ID" value="KAK4428403.1"/>
    <property type="molecule type" value="Genomic_DNA"/>
</dbReference>
<proteinExistence type="predicted"/>
<keyword evidence="2" id="KW-1185">Reference proteome</keyword>
<protein>
    <submittedName>
        <fullName evidence="1">Uncharacterized protein</fullName>
    </submittedName>
</protein>
<comment type="caution">
    <text evidence="1">The sequence shown here is derived from an EMBL/GenBank/DDBJ whole genome shotgun (WGS) entry which is preliminary data.</text>
</comment>
<name>A0AAE2CN80_9LAMI</name>
<reference evidence="1" key="1">
    <citation type="submission" date="2020-06" db="EMBL/GenBank/DDBJ databases">
        <authorList>
            <person name="Li T."/>
            <person name="Hu X."/>
            <person name="Zhang T."/>
            <person name="Song X."/>
            <person name="Zhang H."/>
            <person name="Dai N."/>
            <person name="Sheng W."/>
            <person name="Hou X."/>
            <person name="Wei L."/>
        </authorList>
    </citation>
    <scope>NUCLEOTIDE SEQUENCE</scope>
    <source>
        <strain evidence="1">3651</strain>
        <tissue evidence="1">Leaf</tissue>
    </source>
</reference>
<reference evidence="1" key="2">
    <citation type="journal article" date="2024" name="Plant">
        <title>Genomic evolution and insights into agronomic trait innovations of Sesamum species.</title>
        <authorList>
            <person name="Miao H."/>
            <person name="Wang L."/>
            <person name="Qu L."/>
            <person name="Liu H."/>
            <person name="Sun Y."/>
            <person name="Le M."/>
            <person name="Wang Q."/>
            <person name="Wei S."/>
            <person name="Zheng Y."/>
            <person name="Lin W."/>
            <person name="Duan Y."/>
            <person name="Cao H."/>
            <person name="Xiong S."/>
            <person name="Wang X."/>
            <person name="Wei L."/>
            <person name="Li C."/>
            <person name="Ma Q."/>
            <person name="Ju M."/>
            <person name="Zhao R."/>
            <person name="Li G."/>
            <person name="Mu C."/>
            <person name="Tian Q."/>
            <person name="Mei H."/>
            <person name="Zhang T."/>
            <person name="Gao T."/>
            <person name="Zhang H."/>
        </authorList>
    </citation>
    <scope>NUCLEOTIDE SEQUENCE</scope>
    <source>
        <strain evidence="1">3651</strain>
    </source>
</reference>